<accession>A0ABY6USL1</accession>
<evidence type="ECO:0000313" key="2">
    <source>
        <dbReference type="EMBL" id="VUC32973.1"/>
    </source>
</evidence>
<organism evidence="2 3">
    <name type="scientific">Bionectria ochroleuca</name>
    <name type="common">Gliocladium roseum</name>
    <dbReference type="NCBI Taxonomy" id="29856"/>
    <lineage>
        <taxon>Eukaryota</taxon>
        <taxon>Fungi</taxon>
        <taxon>Dikarya</taxon>
        <taxon>Ascomycota</taxon>
        <taxon>Pezizomycotina</taxon>
        <taxon>Sordariomycetes</taxon>
        <taxon>Hypocreomycetidae</taxon>
        <taxon>Hypocreales</taxon>
        <taxon>Bionectriaceae</taxon>
        <taxon>Clonostachys</taxon>
    </lineage>
</organism>
<dbReference type="Proteomes" id="UP000766486">
    <property type="component" value="Unassembled WGS sequence"/>
</dbReference>
<gene>
    <name evidence="2" type="ORF">CLO192961_LOCUS337073</name>
</gene>
<keyword evidence="3" id="KW-1185">Reference proteome</keyword>
<dbReference type="InterPro" id="IPR013096">
    <property type="entry name" value="Cupin_2"/>
</dbReference>
<evidence type="ECO:0000259" key="1">
    <source>
        <dbReference type="Pfam" id="PF07883"/>
    </source>
</evidence>
<dbReference type="EMBL" id="CABFNS010000852">
    <property type="protein sequence ID" value="VUC32973.1"/>
    <property type="molecule type" value="Genomic_DNA"/>
</dbReference>
<dbReference type="CDD" id="cd02215">
    <property type="entry name" value="cupin_QDO_N_C"/>
    <property type="match status" value="1"/>
</dbReference>
<name>A0ABY6USL1_BIOOC</name>
<protein>
    <recommendedName>
        <fullName evidence="1">Cupin type-2 domain-containing protein</fullName>
    </recommendedName>
</protein>
<dbReference type="InterPro" id="IPR011051">
    <property type="entry name" value="RmlC_Cupin_sf"/>
</dbReference>
<reference evidence="2 3" key="1">
    <citation type="submission" date="2019-06" db="EMBL/GenBank/DDBJ databases">
        <authorList>
            <person name="Broberg M."/>
        </authorList>
    </citation>
    <scope>NUCLEOTIDE SEQUENCE [LARGE SCALE GENOMIC DNA]</scope>
</reference>
<evidence type="ECO:0000313" key="3">
    <source>
        <dbReference type="Proteomes" id="UP000766486"/>
    </source>
</evidence>
<feature type="domain" description="Cupin type-2" evidence="1">
    <location>
        <begin position="61"/>
        <end position="109"/>
    </location>
</feature>
<dbReference type="InterPro" id="IPR014710">
    <property type="entry name" value="RmlC-like_jellyroll"/>
</dbReference>
<comment type="caution">
    <text evidence="2">The sequence shown here is derived from an EMBL/GenBank/DDBJ whole genome shotgun (WGS) entry which is preliminary data.</text>
</comment>
<dbReference type="InterPro" id="IPR053146">
    <property type="entry name" value="QDO-like"/>
</dbReference>
<dbReference type="Pfam" id="PF07883">
    <property type="entry name" value="Cupin_2"/>
    <property type="match status" value="1"/>
</dbReference>
<dbReference type="Gene3D" id="2.60.120.10">
    <property type="entry name" value="Jelly Rolls"/>
    <property type="match status" value="2"/>
</dbReference>
<dbReference type="SUPFAM" id="SSF51182">
    <property type="entry name" value="RmlC-like cupins"/>
    <property type="match status" value="1"/>
</dbReference>
<sequence>MSVLLSKTPPTSRPNYIIDQLEGERISIPGSKGVFRILASSKQTNGSMAIFQSGAVLSDAPGFHWHDEAHDVFLVLKGFLKLWNGDKCRIMGPGDFAYVPPKVIHNPELLGPHTETLGLIVPGDWVDFFRYVGEEYDGIVVPENDGRDIRALLLPKVIAAKDRFDVHFVPEHQPPDLGDWLDTENRLPGPLQPYFLRANAGPRWILGGVISRPFINAEQCDGKFAITSIESSNAYGQSPLRRWMTFTSTCHCFYVTEGLLRVRVKGESNDEGWEVVREGQTLVVAGGQTFALEFGSRFVRAIVFSNGRGLQNLIQAAGKPYAGFVLPEQPLLWTEESLQSVSDELNVALEDAFGG</sequence>
<dbReference type="PANTHER" id="PTHR36440:SF1">
    <property type="entry name" value="PUTATIVE (AFU_ORTHOLOGUE AFUA_8G07350)-RELATED"/>
    <property type="match status" value="1"/>
</dbReference>
<proteinExistence type="predicted"/>
<dbReference type="PANTHER" id="PTHR36440">
    <property type="entry name" value="PUTATIVE (AFU_ORTHOLOGUE AFUA_8G07350)-RELATED"/>
    <property type="match status" value="1"/>
</dbReference>